<dbReference type="AlphaFoldDB" id="A0A1X1Y6A4"/>
<evidence type="ECO:0000313" key="2">
    <source>
        <dbReference type="EMBL" id="ORW06595.1"/>
    </source>
</evidence>
<evidence type="ECO:0008006" key="4">
    <source>
        <dbReference type="Google" id="ProtNLM"/>
    </source>
</evidence>
<keyword evidence="1" id="KW-0812">Transmembrane</keyword>
<comment type="caution">
    <text evidence="2">The sequence shown here is derived from an EMBL/GenBank/DDBJ whole genome shotgun (WGS) entry which is preliminary data.</text>
</comment>
<accession>A0A1X1Y6A4</accession>
<reference evidence="2 3" key="1">
    <citation type="submission" date="2016-01" db="EMBL/GenBank/DDBJ databases">
        <title>The new phylogeny of the genus Mycobacterium.</title>
        <authorList>
            <person name="Tarcisio F."/>
            <person name="Conor M."/>
            <person name="Antonella G."/>
            <person name="Elisabetta G."/>
            <person name="Giulia F.S."/>
            <person name="Sara T."/>
            <person name="Anna F."/>
            <person name="Clotilde B."/>
            <person name="Roberto B."/>
            <person name="Veronica D.S."/>
            <person name="Fabio R."/>
            <person name="Monica P."/>
            <person name="Olivier J."/>
            <person name="Enrico T."/>
            <person name="Nicola S."/>
        </authorList>
    </citation>
    <scope>NUCLEOTIDE SEQUENCE [LARGE SCALE GENOMIC DNA]</scope>
    <source>
        <strain evidence="2 3">DSM 45394</strain>
    </source>
</reference>
<dbReference type="Proteomes" id="UP000193866">
    <property type="component" value="Unassembled WGS sequence"/>
</dbReference>
<feature type="transmembrane region" description="Helical" evidence="1">
    <location>
        <begin position="91"/>
        <end position="115"/>
    </location>
</feature>
<keyword evidence="1" id="KW-1133">Transmembrane helix</keyword>
<evidence type="ECO:0000313" key="3">
    <source>
        <dbReference type="Proteomes" id="UP000193866"/>
    </source>
</evidence>
<name>A0A1X1Y6A4_9MYCO</name>
<dbReference type="RefSeq" id="WP_234812399.1">
    <property type="nucleotide sequence ID" value="NZ_LQPG01000058.1"/>
</dbReference>
<sequence>MGYLGMRAKVRRSRPRLRFLAAVLAAVGMLAIAAHSDVLSPVSHVADPAHSVVSSLGGEHAITLDHPHAANGSLGVHHEAFPTTMLTKSSFTALVALGLVAVLVVAATSVASLVVPAGRGPPGGLAGARTGQERLIRFCLSRR</sequence>
<dbReference type="Pfam" id="PF26327">
    <property type="entry name" value="LpqS"/>
    <property type="match status" value="1"/>
</dbReference>
<protein>
    <recommendedName>
        <fullName evidence="4">Lipoprotein LpqS</fullName>
    </recommendedName>
</protein>
<proteinExistence type="predicted"/>
<gene>
    <name evidence="2" type="ORF">AWC16_01280</name>
</gene>
<dbReference type="STRING" id="1108812.AWC16_01280"/>
<dbReference type="EMBL" id="LQPG01000058">
    <property type="protein sequence ID" value="ORW06595.1"/>
    <property type="molecule type" value="Genomic_DNA"/>
</dbReference>
<evidence type="ECO:0000256" key="1">
    <source>
        <dbReference type="SAM" id="Phobius"/>
    </source>
</evidence>
<keyword evidence="3" id="KW-1185">Reference proteome</keyword>
<organism evidence="2 3">
    <name type="scientific">Mycolicibacter longobardus</name>
    <dbReference type="NCBI Taxonomy" id="1108812"/>
    <lineage>
        <taxon>Bacteria</taxon>
        <taxon>Bacillati</taxon>
        <taxon>Actinomycetota</taxon>
        <taxon>Actinomycetes</taxon>
        <taxon>Mycobacteriales</taxon>
        <taxon>Mycobacteriaceae</taxon>
        <taxon>Mycolicibacter</taxon>
    </lineage>
</organism>
<keyword evidence="1" id="KW-0472">Membrane</keyword>
<dbReference type="InterPro" id="IPR058714">
    <property type="entry name" value="LpqS"/>
</dbReference>